<evidence type="ECO:0000313" key="2">
    <source>
        <dbReference type="Proteomes" id="UP000646548"/>
    </source>
</evidence>
<protein>
    <submittedName>
        <fullName evidence="1">Nuclear receptor-binding protein</fullName>
    </submittedName>
</protein>
<reference evidence="1" key="1">
    <citation type="journal article" name="BMC Genomics">
        <title>Long-read sequencing and de novo genome assembly of marine medaka (Oryzias melastigma).</title>
        <authorList>
            <person name="Liang P."/>
            <person name="Saqib H.S.A."/>
            <person name="Ni X."/>
            <person name="Shen Y."/>
        </authorList>
    </citation>
    <scope>NUCLEOTIDE SEQUENCE</scope>
    <source>
        <strain evidence="1">Bigg-433</strain>
    </source>
</reference>
<sequence>MIPENALEEMTKNMDPNLVIVEAKNGVQMKLSQFPALELDKFLEDVRNGIYPLTAFGIPCPQQPQQEAVKSPIVPPSVSPRPLNLQRWRRGRSFRCSVTSSLLMRAQNIISPCC</sequence>
<gene>
    <name evidence="1" type="ORF">FQA47_001700</name>
</gene>
<keyword evidence="1" id="KW-0675">Receptor</keyword>
<evidence type="ECO:0000313" key="1">
    <source>
        <dbReference type="EMBL" id="KAF6717089.1"/>
    </source>
</evidence>
<proteinExistence type="predicted"/>
<accession>A0A834F0Z4</accession>
<organism evidence="1 2">
    <name type="scientific">Oryzias melastigma</name>
    <name type="common">Marine medaka</name>
    <dbReference type="NCBI Taxonomy" id="30732"/>
    <lineage>
        <taxon>Eukaryota</taxon>
        <taxon>Metazoa</taxon>
        <taxon>Chordata</taxon>
        <taxon>Craniata</taxon>
        <taxon>Vertebrata</taxon>
        <taxon>Euteleostomi</taxon>
        <taxon>Actinopterygii</taxon>
        <taxon>Neopterygii</taxon>
        <taxon>Teleostei</taxon>
        <taxon>Neoteleostei</taxon>
        <taxon>Acanthomorphata</taxon>
        <taxon>Ovalentaria</taxon>
        <taxon>Atherinomorphae</taxon>
        <taxon>Beloniformes</taxon>
        <taxon>Adrianichthyidae</taxon>
        <taxon>Oryziinae</taxon>
        <taxon>Oryzias</taxon>
    </lineage>
</organism>
<name>A0A834F0Z4_ORYME</name>
<dbReference type="EMBL" id="WKFB01000885">
    <property type="protein sequence ID" value="KAF6717089.1"/>
    <property type="molecule type" value="Genomic_DNA"/>
</dbReference>
<dbReference type="AlphaFoldDB" id="A0A834F0Z4"/>
<comment type="caution">
    <text evidence="1">The sequence shown here is derived from an EMBL/GenBank/DDBJ whole genome shotgun (WGS) entry which is preliminary data.</text>
</comment>
<dbReference type="Proteomes" id="UP000646548">
    <property type="component" value="Unassembled WGS sequence"/>
</dbReference>